<dbReference type="AlphaFoldDB" id="A0AAV4BY44"/>
<keyword evidence="2" id="KW-1185">Reference proteome</keyword>
<proteinExistence type="predicted"/>
<comment type="caution">
    <text evidence="1">The sequence shown here is derived from an EMBL/GenBank/DDBJ whole genome shotgun (WGS) entry which is preliminary data.</text>
</comment>
<protein>
    <submittedName>
        <fullName evidence="1">Uncharacterized protein</fullName>
    </submittedName>
</protein>
<sequence>MIDSVSLGELMALKDKRTVLKLSVDLLCFLGLSICHAPEELRKSCARGLWMRSSGTLPDVETRGCR</sequence>
<accession>A0AAV4BY44</accession>
<gene>
    <name evidence="1" type="ORF">PoB_005065800</name>
</gene>
<evidence type="ECO:0000313" key="2">
    <source>
        <dbReference type="Proteomes" id="UP000735302"/>
    </source>
</evidence>
<dbReference type="Proteomes" id="UP000735302">
    <property type="component" value="Unassembled WGS sequence"/>
</dbReference>
<name>A0AAV4BY44_9GAST</name>
<reference evidence="1 2" key="1">
    <citation type="journal article" date="2021" name="Elife">
        <title>Chloroplast acquisition without the gene transfer in kleptoplastic sea slugs, Plakobranchus ocellatus.</title>
        <authorList>
            <person name="Maeda T."/>
            <person name="Takahashi S."/>
            <person name="Yoshida T."/>
            <person name="Shimamura S."/>
            <person name="Takaki Y."/>
            <person name="Nagai Y."/>
            <person name="Toyoda A."/>
            <person name="Suzuki Y."/>
            <person name="Arimoto A."/>
            <person name="Ishii H."/>
            <person name="Satoh N."/>
            <person name="Nishiyama T."/>
            <person name="Hasebe M."/>
            <person name="Maruyama T."/>
            <person name="Minagawa J."/>
            <person name="Obokata J."/>
            <person name="Shigenobu S."/>
        </authorList>
    </citation>
    <scope>NUCLEOTIDE SEQUENCE [LARGE SCALE GENOMIC DNA]</scope>
</reference>
<organism evidence="1 2">
    <name type="scientific">Plakobranchus ocellatus</name>
    <dbReference type="NCBI Taxonomy" id="259542"/>
    <lineage>
        <taxon>Eukaryota</taxon>
        <taxon>Metazoa</taxon>
        <taxon>Spiralia</taxon>
        <taxon>Lophotrochozoa</taxon>
        <taxon>Mollusca</taxon>
        <taxon>Gastropoda</taxon>
        <taxon>Heterobranchia</taxon>
        <taxon>Euthyneura</taxon>
        <taxon>Panpulmonata</taxon>
        <taxon>Sacoglossa</taxon>
        <taxon>Placobranchoidea</taxon>
        <taxon>Plakobranchidae</taxon>
        <taxon>Plakobranchus</taxon>
    </lineage>
</organism>
<dbReference type="EMBL" id="BLXT01005595">
    <property type="protein sequence ID" value="GFO24153.1"/>
    <property type="molecule type" value="Genomic_DNA"/>
</dbReference>
<evidence type="ECO:0000313" key="1">
    <source>
        <dbReference type="EMBL" id="GFO24153.1"/>
    </source>
</evidence>